<dbReference type="GO" id="GO:0034618">
    <property type="term" value="F:arginine binding"/>
    <property type="evidence" value="ECO:0007669"/>
    <property type="project" value="InterPro"/>
</dbReference>
<evidence type="ECO:0000256" key="6">
    <source>
        <dbReference type="ARBA" id="ARBA00023163"/>
    </source>
</evidence>
<keyword evidence="7" id="KW-0028">Amino-acid biosynthesis</keyword>
<dbReference type="GO" id="GO:0003700">
    <property type="term" value="F:DNA-binding transcription factor activity"/>
    <property type="evidence" value="ECO:0007669"/>
    <property type="project" value="UniProtKB-UniRule"/>
</dbReference>
<dbReference type="InterPro" id="IPR020899">
    <property type="entry name" value="Arg_repress_C"/>
</dbReference>
<dbReference type="HAMAP" id="MF_00173">
    <property type="entry name" value="Arg_repressor"/>
    <property type="match status" value="1"/>
</dbReference>
<dbReference type="PANTHER" id="PTHR34471:SF1">
    <property type="entry name" value="ARGININE REPRESSOR"/>
    <property type="match status" value="1"/>
</dbReference>
<comment type="function">
    <text evidence="7">Regulates arginine biosynthesis genes.</text>
</comment>
<evidence type="ECO:0000256" key="4">
    <source>
        <dbReference type="ARBA" id="ARBA00023015"/>
    </source>
</evidence>
<keyword evidence="7" id="KW-0055">Arginine biosynthesis</keyword>
<proteinExistence type="inferred from homology"/>
<dbReference type="OrthoDB" id="9807089at2"/>
<evidence type="ECO:0000256" key="1">
    <source>
        <dbReference type="ARBA" id="ARBA00004496"/>
    </source>
</evidence>
<evidence type="ECO:0000313" key="12">
    <source>
        <dbReference type="Proteomes" id="UP000305165"/>
    </source>
</evidence>
<protein>
    <recommendedName>
        <fullName evidence="7 8">Arginine repressor</fullName>
    </recommendedName>
</protein>
<keyword evidence="5 7" id="KW-0238">DNA-binding</keyword>
<dbReference type="InterPro" id="IPR036390">
    <property type="entry name" value="WH_DNA-bd_sf"/>
</dbReference>
<dbReference type="EMBL" id="SSXO01000004">
    <property type="protein sequence ID" value="TIH99303.1"/>
    <property type="molecule type" value="Genomic_DNA"/>
</dbReference>
<dbReference type="GO" id="GO:0003677">
    <property type="term" value="F:DNA binding"/>
    <property type="evidence" value="ECO:0007669"/>
    <property type="project" value="UniProtKB-KW"/>
</dbReference>
<comment type="caution">
    <text evidence="11">The sequence shown here is derived from an EMBL/GenBank/DDBJ whole genome shotgun (WGS) entry which is preliminary data.</text>
</comment>
<dbReference type="InterPro" id="IPR036388">
    <property type="entry name" value="WH-like_DNA-bd_sf"/>
</dbReference>
<evidence type="ECO:0000256" key="8">
    <source>
        <dbReference type="NCBIfam" id="TIGR01529"/>
    </source>
</evidence>
<accession>A0A4T2GLT9</accession>
<dbReference type="Proteomes" id="UP000305165">
    <property type="component" value="Unassembled WGS sequence"/>
</dbReference>
<keyword evidence="7" id="KW-0678">Repressor</keyword>
<comment type="pathway">
    <text evidence="7">Amino-acid biosynthesis; L-arginine biosynthesis [regulation].</text>
</comment>
<dbReference type="InterPro" id="IPR001669">
    <property type="entry name" value="Arg_repress"/>
</dbReference>
<dbReference type="UniPathway" id="UPA00068"/>
<sequence length="150" mass="16679">MSKRIRHQRIKKMITEQKIGRQADIQLGLEAEGIRVTQTTLSRDLRELGLIKLYEDGQAYYALPEKEEVTVFGQRLAQYAVKLERASFILVLHCEVGEAALMANIIDAEKPAHILGTLAGADTLLVICRDEAAAQQVEDEISVYIDGGRG</sequence>
<dbReference type="SUPFAM" id="SSF46785">
    <property type="entry name" value="Winged helix' DNA-binding domain"/>
    <property type="match status" value="1"/>
</dbReference>
<dbReference type="Pfam" id="PF01316">
    <property type="entry name" value="Arg_repressor"/>
    <property type="match status" value="1"/>
</dbReference>
<dbReference type="GO" id="GO:0006526">
    <property type="term" value="P:L-arginine biosynthetic process"/>
    <property type="evidence" value="ECO:0007669"/>
    <property type="project" value="UniProtKB-UniPathway"/>
</dbReference>
<dbReference type="Pfam" id="PF02863">
    <property type="entry name" value="Arg_repressor_C"/>
    <property type="match status" value="1"/>
</dbReference>
<evidence type="ECO:0000256" key="3">
    <source>
        <dbReference type="ARBA" id="ARBA00022490"/>
    </source>
</evidence>
<dbReference type="AlphaFoldDB" id="A0A4T2GLT9"/>
<dbReference type="GO" id="GO:0005737">
    <property type="term" value="C:cytoplasm"/>
    <property type="evidence" value="ECO:0007669"/>
    <property type="project" value="UniProtKB-SubCell"/>
</dbReference>
<organism evidence="11 12">
    <name type="scientific">Streptococcus suis</name>
    <dbReference type="NCBI Taxonomy" id="1307"/>
    <lineage>
        <taxon>Bacteria</taxon>
        <taxon>Bacillati</taxon>
        <taxon>Bacillota</taxon>
        <taxon>Bacilli</taxon>
        <taxon>Lactobacillales</taxon>
        <taxon>Streptococcaceae</taxon>
        <taxon>Streptococcus</taxon>
    </lineage>
</organism>
<dbReference type="PANTHER" id="PTHR34471">
    <property type="entry name" value="ARGININE REPRESSOR"/>
    <property type="match status" value="1"/>
</dbReference>
<feature type="domain" description="Arginine repressor C-terminal" evidence="10">
    <location>
        <begin position="78"/>
        <end position="141"/>
    </location>
</feature>
<dbReference type="InterPro" id="IPR020900">
    <property type="entry name" value="Arg_repress_DNA-bd"/>
</dbReference>
<evidence type="ECO:0000259" key="9">
    <source>
        <dbReference type="Pfam" id="PF01316"/>
    </source>
</evidence>
<gene>
    <name evidence="7 11" type="primary">argR</name>
    <name evidence="11" type="ORF">FAJ39_06995</name>
</gene>
<feature type="domain" description="Arginine repressor DNA-binding" evidence="9">
    <location>
        <begin position="1"/>
        <end position="68"/>
    </location>
</feature>
<dbReference type="InterPro" id="IPR036251">
    <property type="entry name" value="Arg_repress_C_sf"/>
</dbReference>
<evidence type="ECO:0000256" key="5">
    <source>
        <dbReference type="ARBA" id="ARBA00023125"/>
    </source>
</evidence>
<keyword evidence="6 7" id="KW-0804">Transcription</keyword>
<evidence type="ECO:0000313" key="11">
    <source>
        <dbReference type="EMBL" id="TIH99303.1"/>
    </source>
</evidence>
<dbReference type="Gene3D" id="3.30.1360.40">
    <property type="match status" value="1"/>
</dbReference>
<evidence type="ECO:0000256" key="7">
    <source>
        <dbReference type="HAMAP-Rule" id="MF_00173"/>
    </source>
</evidence>
<evidence type="ECO:0000259" key="10">
    <source>
        <dbReference type="Pfam" id="PF02863"/>
    </source>
</evidence>
<keyword evidence="3 7" id="KW-0963">Cytoplasm</keyword>
<dbReference type="Gene3D" id="1.10.10.10">
    <property type="entry name" value="Winged helix-like DNA-binding domain superfamily/Winged helix DNA-binding domain"/>
    <property type="match status" value="1"/>
</dbReference>
<dbReference type="SUPFAM" id="SSF55252">
    <property type="entry name" value="C-terminal domain of arginine repressor"/>
    <property type="match status" value="1"/>
</dbReference>
<dbReference type="NCBIfam" id="TIGR01529">
    <property type="entry name" value="argR_whole"/>
    <property type="match status" value="1"/>
</dbReference>
<evidence type="ECO:0000256" key="2">
    <source>
        <dbReference type="ARBA" id="ARBA00008316"/>
    </source>
</evidence>
<reference evidence="11 12" key="1">
    <citation type="submission" date="2019-04" db="EMBL/GenBank/DDBJ databases">
        <title>Genome analysis of Streptococcus suis strain WUSS424.</title>
        <authorList>
            <person name="Chen H."/>
            <person name="Gao X."/>
            <person name="Wu Z."/>
        </authorList>
    </citation>
    <scope>NUCLEOTIDE SEQUENCE [LARGE SCALE GENOMIC DNA]</scope>
    <source>
        <strain evidence="11 12">WUSS424</strain>
    </source>
</reference>
<comment type="similarity">
    <text evidence="2 7">Belongs to the ArgR family.</text>
</comment>
<comment type="subcellular location">
    <subcellularLocation>
        <location evidence="1 7">Cytoplasm</location>
    </subcellularLocation>
</comment>
<dbReference type="GO" id="GO:0051259">
    <property type="term" value="P:protein complex oligomerization"/>
    <property type="evidence" value="ECO:0007669"/>
    <property type="project" value="InterPro"/>
</dbReference>
<dbReference type="GO" id="GO:1900079">
    <property type="term" value="P:regulation of arginine biosynthetic process"/>
    <property type="evidence" value="ECO:0007669"/>
    <property type="project" value="UniProtKB-UniRule"/>
</dbReference>
<name>A0A4T2GLT9_STRSU</name>
<dbReference type="PRINTS" id="PR01467">
    <property type="entry name" value="ARGREPRESSOR"/>
</dbReference>
<keyword evidence="4 7" id="KW-0805">Transcription regulation</keyword>